<dbReference type="Pfam" id="PF00497">
    <property type="entry name" value="SBP_bac_3"/>
    <property type="match status" value="1"/>
</dbReference>
<dbReference type="SUPFAM" id="SSF53850">
    <property type="entry name" value="Periplasmic binding protein-like II"/>
    <property type="match status" value="1"/>
</dbReference>
<proteinExistence type="predicted"/>
<dbReference type="PANTHER" id="PTHR35936">
    <property type="entry name" value="MEMBRANE-BOUND LYTIC MUREIN TRANSGLYCOSYLASE F"/>
    <property type="match status" value="1"/>
</dbReference>
<keyword evidence="1" id="KW-0732">Signal</keyword>
<evidence type="ECO:0000313" key="4">
    <source>
        <dbReference type="Proteomes" id="UP000634011"/>
    </source>
</evidence>
<accession>A0A923HLK2</accession>
<dbReference type="PANTHER" id="PTHR35936:SF6">
    <property type="entry name" value="AMINO ACID ABC TRANSPORTER SUBSTRATE-BINDING PAAT FAMILY PROTEIN"/>
    <property type="match status" value="1"/>
</dbReference>
<evidence type="ECO:0000313" key="3">
    <source>
        <dbReference type="EMBL" id="MBC3863119.1"/>
    </source>
</evidence>
<organism evidence="3 4">
    <name type="scientific">Undibacterium jejuense</name>
    <dbReference type="NCBI Taxonomy" id="1344949"/>
    <lineage>
        <taxon>Bacteria</taxon>
        <taxon>Pseudomonadati</taxon>
        <taxon>Pseudomonadota</taxon>
        <taxon>Betaproteobacteria</taxon>
        <taxon>Burkholderiales</taxon>
        <taxon>Oxalobacteraceae</taxon>
        <taxon>Undibacterium</taxon>
    </lineage>
</organism>
<dbReference type="RefSeq" id="WP_186913062.1">
    <property type="nucleotide sequence ID" value="NZ_JACOFV010000012.1"/>
</dbReference>
<evidence type="ECO:0000259" key="2">
    <source>
        <dbReference type="Pfam" id="PF00497"/>
    </source>
</evidence>
<dbReference type="InterPro" id="IPR001638">
    <property type="entry name" value="Solute-binding_3/MltF_N"/>
</dbReference>
<protein>
    <submittedName>
        <fullName evidence="3">Transporter substrate-binding domain-containing protein</fullName>
    </submittedName>
</protein>
<keyword evidence="4" id="KW-1185">Reference proteome</keyword>
<evidence type="ECO:0000256" key="1">
    <source>
        <dbReference type="ARBA" id="ARBA00022729"/>
    </source>
</evidence>
<dbReference type="Gene3D" id="3.40.190.10">
    <property type="entry name" value="Periplasmic binding protein-like II"/>
    <property type="match status" value="2"/>
</dbReference>
<comment type="caution">
    <text evidence="3">The sequence shown here is derived from an EMBL/GenBank/DDBJ whole genome shotgun (WGS) entry which is preliminary data.</text>
</comment>
<gene>
    <name evidence="3" type="ORF">H8K32_13495</name>
</gene>
<name>A0A923HLK2_9BURK</name>
<dbReference type="EMBL" id="JACOFV010000012">
    <property type="protein sequence ID" value="MBC3863119.1"/>
    <property type="molecule type" value="Genomic_DNA"/>
</dbReference>
<sequence length="267" mass="29439">MCDLSLIRKCFSFVYHLVLKTPIKVVVTIFALALPTIALSESSVPSRGSEMVFGFAEYPPVGITNAQGNPDGYLFRLAEAAIKKLGYQPRLRILPTTRIEESLKDGSVNFTILGNSPKREAFCAVGKLPIFVDELRAIHLSSVPNIKNVQDLAGKRIIRMAGYGYGGVLDFLSNKETKTTVEEASTREAGLEMMLNGRADYFMDYAGPVAGALSQLNNPNIRAETVYKLDFVVLGAPKNAEGQKMVEQIEKTLKELQTLPQFKMPKM</sequence>
<reference evidence="3" key="1">
    <citation type="submission" date="2020-08" db="EMBL/GenBank/DDBJ databases">
        <title>Novel species isolated from subtropical streams in China.</title>
        <authorList>
            <person name="Lu H."/>
        </authorList>
    </citation>
    <scope>NUCLEOTIDE SEQUENCE</scope>
    <source>
        <strain evidence="3">KACC 12607</strain>
    </source>
</reference>
<dbReference type="AlphaFoldDB" id="A0A923HLK2"/>
<dbReference type="Proteomes" id="UP000634011">
    <property type="component" value="Unassembled WGS sequence"/>
</dbReference>
<feature type="domain" description="Solute-binding protein family 3/N-terminal" evidence="2">
    <location>
        <begin position="56"/>
        <end position="257"/>
    </location>
</feature>